<evidence type="ECO:0000313" key="1">
    <source>
        <dbReference type="EMBL" id="RWX73066.1"/>
    </source>
</evidence>
<name>A0A3S3TRI0_METS7</name>
<dbReference type="Proteomes" id="UP000288215">
    <property type="component" value="Unassembled WGS sequence"/>
</dbReference>
<dbReference type="NCBIfam" id="TIGR01896">
    <property type="entry name" value="cas_AF1879"/>
    <property type="match status" value="1"/>
</dbReference>
<reference evidence="1 2" key="1">
    <citation type="submission" date="2018-12" db="EMBL/GenBank/DDBJ databases">
        <title>The complete genome of the methanogenic archaea of the candidate phylum Verstraetearchaeota, obtained from the metagenome of underground thermal water.</title>
        <authorList>
            <person name="Kadnikov V.V."/>
            <person name="Mardanov A.V."/>
            <person name="Beletsky A.V."/>
            <person name="Karnachuk O.V."/>
            <person name="Ravin N.V."/>
        </authorList>
    </citation>
    <scope>NUCLEOTIDE SEQUENCE [LARGE SCALE GENOMIC DNA]</scope>
    <source>
        <strain evidence="1">Ch88</strain>
    </source>
</reference>
<comment type="caution">
    <text evidence="1">The sequence shown here is derived from an EMBL/GenBank/DDBJ whole genome shotgun (WGS) entry which is preliminary data.</text>
</comment>
<evidence type="ECO:0000313" key="2">
    <source>
        <dbReference type="Proteomes" id="UP000288215"/>
    </source>
</evidence>
<sequence>MYFLSSLDQKKLFDKVLRAAREVGVSEDLRGWNWNRPPLRPVYEEKIPMYSVCSKYCPTSRDVFLNKVKGITGKTNEPVILGTAIHKTVSTVISSFLDGSIPSFDDWYAETLRSKNVSCAIDAVKEKAKTVWNYVLKNCEIQYTNRLSEQPYASRRDALATSVPFLVEHKVSGELLGLSGLLSIDCYDYLRGIVFDLKVAHEYKDWYRLAPTGYAIVLESVYEVPIDAGCIVYLWFQGNELRASKDMFFINDDLRSWWLEERDQKLSIVAQKMDPGIPPKCYEDCIYREACRG</sequence>
<proteinExistence type="predicted"/>
<dbReference type="AlphaFoldDB" id="A0A3S3TRI0"/>
<accession>A0A3S3TRI0</accession>
<protein>
    <submittedName>
        <fullName evidence="1">Type I-A CRISPR-associated protein Cas4/Csa1</fullName>
    </submittedName>
</protein>
<dbReference type="Pfam" id="PF06023">
    <property type="entry name" value="Csa1"/>
    <property type="match status" value="1"/>
</dbReference>
<organism evidence="1 2">
    <name type="scientific">Methanosuratincola subterraneus</name>
    <dbReference type="NCBI Taxonomy" id="2593994"/>
    <lineage>
        <taxon>Archaea</taxon>
        <taxon>Thermoproteota</taxon>
        <taxon>Methanosuratincolia</taxon>
        <taxon>Candidatus Methanomethylicales</taxon>
        <taxon>Candidatus Methanomethylicaceae</taxon>
        <taxon>Candidatus Methanosuratincola (ex Vanwonterghem et al. 2016)</taxon>
    </lineage>
</organism>
<dbReference type="EMBL" id="RXGA01000003">
    <property type="protein sequence ID" value="RWX73066.1"/>
    <property type="molecule type" value="Genomic_DNA"/>
</dbReference>
<gene>
    <name evidence="1" type="ORF">Metus_1040</name>
</gene>
<dbReference type="InterPro" id="IPR009260">
    <property type="entry name" value="CRISPR-ass_Csa1"/>
</dbReference>